<proteinExistence type="predicted"/>
<dbReference type="Gene3D" id="2.60.120.290">
    <property type="entry name" value="Spermadhesin, CUB domain"/>
    <property type="match status" value="1"/>
</dbReference>
<dbReference type="EMBL" id="UZAN01043237">
    <property type="protein sequence ID" value="VDP77837.1"/>
    <property type="molecule type" value="Genomic_DNA"/>
</dbReference>
<dbReference type="AlphaFoldDB" id="A0A183AH25"/>
<sequence length="215" mass="23042">MSRSSIGWAEAKDQCISVSNADSSAAQRICGKEGDNMFTGGVGKDVTIEFFGPTEDKLMPNFKVYYQLKDENTDTVNPAECNVIPGPPTNQDQSFTVAKSGDTIPADLTCTWNIATSGGKNIRVGLNVDGTKTEKQCVAVANADKTGATVICGKEQNNAFTSGGQGVVIVYPGSRTANTQQSNFKIHYQFDVATKSVLSTMIFVECMLFAMYGQD</sequence>
<evidence type="ECO:0000256" key="1">
    <source>
        <dbReference type="ARBA" id="ARBA00023157"/>
    </source>
</evidence>
<name>A0A183AH25_9TREM</name>
<feature type="domain" description="CUB" evidence="2">
    <location>
        <begin position="89"/>
        <end position="188"/>
    </location>
</feature>
<evidence type="ECO:0000313" key="5">
    <source>
        <dbReference type="WBParaSite" id="ECPE_0000627301-mRNA-1"/>
    </source>
</evidence>
<gene>
    <name evidence="3" type="ORF">ECPE_LOCUS6260</name>
</gene>
<protein>
    <submittedName>
        <fullName evidence="5">CUB domain-containing protein</fullName>
    </submittedName>
</protein>
<accession>A0A183AH25</accession>
<dbReference type="Proteomes" id="UP000272942">
    <property type="component" value="Unassembled WGS sequence"/>
</dbReference>
<dbReference type="WBParaSite" id="ECPE_0000627301-mRNA-1">
    <property type="protein sequence ID" value="ECPE_0000627301-mRNA-1"/>
    <property type="gene ID" value="ECPE_0000627301"/>
</dbReference>
<reference evidence="5" key="1">
    <citation type="submission" date="2016-06" db="UniProtKB">
        <authorList>
            <consortium name="WormBaseParasite"/>
        </authorList>
    </citation>
    <scope>IDENTIFICATION</scope>
</reference>
<reference evidence="3 4" key="2">
    <citation type="submission" date="2018-11" db="EMBL/GenBank/DDBJ databases">
        <authorList>
            <consortium name="Pathogen Informatics"/>
        </authorList>
    </citation>
    <scope>NUCLEOTIDE SEQUENCE [LARGE SCALE GENOMIC DNA]</scope>
    <source>
        <strain evidence="3 4">Egypt</strain>
    </source>
</reference>
<dbReference type="InterPro" id="IPR035914">
    <property type="entry name" value="Sperma_CUB_dom_sf"/>
</dbReference>
<evidence type="ECO:0000259" key="2">
    <source>
        <dbReference type="Pfam" id="PF00431"/>
    </source>
</evidence>
<keyword evidence="4" id="KW-1185">Reference proteome</keyword>
<dbReference type="Pfam" id="PF00431">
    <property type="entry name" value="CUB"/>
    <property type="match status" value="1"/>
</dbReference>
<organism evidence="5">
    <name type="scientific">Echinostoma caproni</name>
    <dbReference type="NCBI Taxonomy" id="27848"/>
    <lineage>
        <taxon>Eukaryota</taxon>
        <taxon>Metazoa</taxon>
        <taxon>Spiralia</taxon>
        <taxon>Lophotrochozoa</taxon>
        <taxon>Platyhelminthes</taxon>
        <taxon>Trematoda</taxon>
        <taxon>Digenea</taxon>
        <taxon>Plagiorchiida</taxon>
        <taxon>Echinostomata</taxon>
        <taxon>Echinostomatoidea</taxon>
        <taxon>Echinostomatidae</taxon>
        <taxon>Echinostoma</taxon>
    </lineage>
</organism>
<dbReference type="InterPro" id="IPR000859">
    <property type="entry name" value="CUB_dom"/>
</dbReference>
<keyword evidence="1" id="KW-1015">Disulfide bond</keyword>
<evidence type="ECO:0000313" key="4">
    <source>
        <dbReference type="Proteomes" id="UP000272942"/>
    </source>
</evidence>
<evidence type="ECO:0000313" key="3">
    <source>
        <dbReference type="EMBL" id="VDP77837.1"/>
    </source>
</evidence>
<dbReference type="SUPFAM" id="SSF49854">
    <property type="entry name" value="Spermadhesin, CUB domain"/>
    <property type="match status" value="1"/>
</dbReference>